<reference evidence="1 2" key="1">
    <citation type="submission" date="2018-08" db="EMBL/GenBank/DDBJ databases">
        <title>Recombination of ecologically and evolutionarily significant loci maintains genetic cohesion in the Pseudomonas syringae species complex.</title>
        <authorList>
            <person name="Dillon M."/>
            <person name="Thakur S."/>
            <person name="Almeida R.N.D."/>
            <person name="Weir B.S."/>
            <person name="Guttman D.S."/>
        </authorList>
    </citation>
    <scope>NUCLEOTIDE SEQUENCE [LARGE SCALE GENOMIC DNA]</scope>
    <source>
        <strain evidence="1 2">ICMP 6941</strain>
    </source>
</reference>
<dbReference type="Proteomes" id="UP000276194">
    <property type="component" value="Unassembled WGS sequence"/>
</dbReference>
<organism evidence="1 2">
    <name type="scientific">Pseudomonas amygdali pv. mori</name>
    <dbReference type="NCBI Taxonomy" id="34065"/>
    <lineage>
        <taxon>Bacteria</taxon>
        <taxon>Pseudomonadati</taxon>
        <taxon>Pseudomonadota</taxon>
        <taxon>Gammaproteobacteria</taxon>
        <taxon>Pseudomonadales</taxon>
        <taxon>Pseudomonadaceae</taxon>
        <taxon>Pseudomonas</taxon>
        <taxon>Pseudomonas amygdali</taxon>
    </lineage>
</organism>
<accession>A0A3M5IP07</accession>
<comment type="caution">
    <text evidence="1">The sequence shown here is derived from an EMBL/GenBank/DDBJ whole genome shotgun (WGS) entry which is preliminary data.</text>
</comment>
<evidence type="ECO:0000313" key="1">
    <source>
        <dbReference type="EMBL" id="RMT12390.1"/>
    </source>
</evidence>
<dbReference type="EMBL" id="RBTD01000455">
    <property type="protein sequence ID" value="RMT12390.1"/>
    <property type="molecule type" value="Genomic_DNA"/>
</dbReference>
<protein>
    <submittedName>
        <fullName evidence="1">Uncharacterized protein</fullName>
    </submittedName>
</protein>
<dbReference type="AlphaFoldDB" id="A0A3M5IP07"/>
<dbReference type="RefSeq" id="WP_122323205.1">
    <property type="nucleotide sequence ID" value="NZ_RBTD01000455.1"/>
</dbReference>
<evidence type="ECO:0000313" key="2">
    <source>
        <dbReference type="Proteomes" id="UP000276194"/>
    </source>
</evidence>
<name>A0A3M5IP07_PSEA0</name>
<gene>
    <name evidence="1" type="ORF">ALP52_00830</name>
</gene>
<sequence length="265" mass="30951">MTINIDDLLCENDLPFRHFSKSVPVRIPDITKLDKYVNSLKFRNYKCNPKHLLLIKRYRNEKIDKHEYIACHFLPNETIDTHLDRLALGHRIETIGHSQWHFRRALKGTQPDEAELYFLENFCQLFSNIVDLDTGKNWKYEKPFNDSRFDLLYKKPLAEPASLYTTSLLEAMEPYTSQIPNCEIELIHESGKSSEPLQRGMFQTLKPHTMLMLREKGADKISCFIIVDSASCKVVGAFTNDSNPDRRAFLYALRLEQEDFANKMV</sequence>
<proteinExistence type="predicted"/>